<evidence type="ECO:0000313" key="2">
    <source>
        <dbReference type="EMBL" id="MBW0463331.1"/>
    </source>
</evidence>
<evidence type="ECO:0000313" key="3">
    <source>
        <dbReference type="Proteomes" id="UP000765509"/>
    </source>
</evidence>
<evidence type="ECO:0000256" key="1">
    <source>
        <dbReference type="SAM" id="MobiDB-lite"/>
    </source>
</evidence>
<sequence>MENSFEESIFNIQMDRPMSWFLKQKDRLTSLHPDISETLIHKRILRRCGGDLENAIRRRCIEPFSTEDHINAKENIKTRTKIGINWYKTPIDDKTSGEPILNANKPHENLL</sequence>
<feature type="region of interest" description="Disordered" evidence="1">
    <location>
        <begin position="92"/>
        <end position="111"/>
    </location>
</feature>
<dbReference type="EMBL" id="AVOT02000529">
    <property type="protein sequence ID" value="MBW0463331.1"/>
    <property type="molecule type" value="Genomic_DNA"/>
</dbReference>
<organism evidence="2 3">
    <name type="scientific">Austropuccinia psidii MF-1</name>
    <dbReference type="NCBI Taxonomy" id="1389203"/>
    <lineage>
        <taxon>Eukaryota</taxon>
        <taxon>Fungi</taxon>
        <taxon>Dikarya</taxon>
        <taxon>Basidiomycota</taxon>
        <taxon>Pucciniomycotina</taxon>
        <taxon>Pucciniomycetes</taxon>
        <taxon>Pucciniales</taxon>
        <taxon>Sphaerophragmiaceae</taxon>
        <taxon>Austropuccinia</taxon>
    </lineage>
</organism>
<protein>
    <submittedName>
        <fullName evidence="2">Uncharacterized protein</fullName>
    </submittedName>
</protein>
<gene>
    <name evidence="2" type="ORF">O181_003046</name>
</gene>
<dbReference type="CDD" id="cd14279">
    <property type="entry name" value="CUE"/>
    <property type="match status" value="1"/>
</dbReference>
<dbReference type="AlphaFoldDB" id="A0A9Q3GDS5"/>
<name>A0A9Q3GDS5_9BASI</name>
<dbReference type="OrthoDB" id="2506710at2759"/>
<proteinExistence type="predicted"/>
<reference evidence="2" key="1">
    <citation type="submission" date="2021-03" db="EMBL/GenBank/DDBJ databases">
        <title>Draft genome sequence of rust myrtle Austropuccinia psidii MF-1, a brazilian biotype.</title>
        <authorList>
            <person name="Quecine M.C."/>
            <person name="Pachon D.M.R."/>
            <person name="Bonatelli M.L."/>
            <person name="Correr F.H."/>
            <person name="Franceschini L.M."/>
            <person name="Leite T.F."/>
            <person name="Margarido G.R.A."/>
            <person name="Almeida C.A."/>
            <person name="Ferrarezi J.A."/>
            <person name="Labate C.A."/>
        </authorList>
    </citation>
    <scope>NUCLEOTIDE SEQUENCE</scope>
    <source>
        <strain evidence="2">MF-1</strain>
    </source>
</reference>
<accession>A0A9Q3GDS5</accession>
<keyword evidence="3" id="KW-1185">Reference proteome</keyword>
<dbReference type="Proteomes" id="UP000765509">
    <property type="component" value="Unassembled WGS sequence"/>
</dbReference>
<comment type="caution">
    <text evidence="2">The sequence shown here is derived from an EMBL/GenBank/DDBJ whole genome shotgun (WGS) entry which is preliminary data.</text>
</comment>